<dbReference type="AlphaFoldDB" id="A0A0W8F8M1"/>
<dbReference type="NCBIfam" id="TIGR01068">
    <property type="entry name" value="thioredoxin"/>
    <property type="match status" value="1"/>
</dbReference>
<dbReference type="PROSITE" id="PS00194">
    <property type="entry name" value="THIOREDOXIN_1"/>
    <property type="match status" value="1"/>
</dbReference>
<dbReference type="GO" id="GO:0045454">
    <property type="term" value="P:cell redox homeostasis"/>
    <property type="evidence" value="ECO:0007669"/>
    <property type="project" value="TreeGrafter"/>
</dbReference>
<dbReference type="CDD" id="cd02947">
    <property type="entry name" value="TRX_family"/>
    <property type="match status" value="1"/>
</dbReference>
<gene>
    <name evidence="6" type="ORF">ASZ90_013070</name>
</gene>
<dbReference type="PROSITE" id="PS51352">
    <property type="entry name" value="THIOREDOXIN_2"/>
    <property type="match status" value="1"/>
</dbReference>
<evidence type="ECO:0000259" key="5">
    <source>
        <dbReference type="PROSITE" id="PS51352"/>
    </source>
</evidence>
<dbReference type="Pfam" id="PF00085">
    <property type="entry name" value="Thioredoxin"/>
    <property type="match status" value="1"/>
</dbReference>
<feature type="domain" description="Thioredoxin" evidence="5">
    <location>
        <begin position="28"/>
        <end position="135"/>
    </location>
</feature>
<dbReference type="GO" id="GO:0005829">
    <property type="term" value="C:cytosol"/>
    <property type="evidence" value="ECO:0007669"/>
    <property type="project" value="TreeGrafter"/>
</dbReference>
<name>A0A0W8F8M1_9ZZZZ</name>
<dbReference type="InterPro" id="IPR005746">
    <property type="entry name" value="Thioredoxin"/>
</dbReference>
<dbReference type="InterPro" id="IPR013766">
    <property type="entry name" value="Thioredoxin_domain"/>
</dbReference>
<comment type="caution">
    <text evidence="6">The sequence shown here is derived from an EMBL/GenBank/DDBJ whole genome shotgun (WGS) entry which is preliminary data.</text>
</comment>
<dbReference type="GO" id="GO:0015035">
    <property type="term" value="F:protein-disulfide reductase activity"/>
    <property type="evidence" value="ECO:0007669"/>
    <property type="project" value="InterPro"/>
</dbReference>
<proteinExistence type="predicted"/>
<evidence type="ECO:0000313" key="6">
    <source>
        <dbReference type="EMBL" id="KUG17248.1"/>
    </source>
</evidence>
<keyword evidence="1" id="KW-0813">Transport</keyword>
<dbReference type="InterPro" id="IPR036249">
    <property type="entry name" value="Thioredoxin-like_sf"/>
</dbReference>
<dbReference type="SUPFAM" id="SSF52833">
    <property type="entry name" value="Thioredoxin-like"/>
    <property type="match status" value="1"/>
</dbReference>
<evidence type="ECO:0000256" key="3">
    <source>
        <dbReference type="ARBA" id="ARBA00023157"/>
    </source>
</evidence>
<dbReference type="FunFam" id="3.40.30.10:FF:000001">
    <property type="entry name" value="Thioredoxin"/>
    <property type="match status" value="1"/>
</dbReference>
<dbReference type="PANTHER" id="PTHR45663:SF11">
    <property type="entry name" value="GEO12009P1"/>
    <property type="match status" value="1"/>
</dbReference>
<evidence type="ECO:0000256" key="2">
    <source>
        <dbReference type="ARBA" id="ARBA00022982"/>
    </source>
</evidence>
<dbReference type="InterPro" id="IPR017937">
    <property type="entry name" value="Thioredoxin_CS"/>
</dbReference>
<evidence type="ECO:0000256" key="4">
    <source>
        <dbReference type="ARBA" id="ARBA00023284"/>
    </source>
</evidence>
<organism evidence="6">
    <name type="scientific">hydrocarbon metagenome</name>
    <dbReference type="NCBI Taxonomy" id="938273"/>
    <lineage>
        <taxon>unclassified sequences</taxon>
        <taxon>metagenomes</taxon>
        <taxon>ecological metagenomes</taxon>
    </lineage>
</organism>
<dbReference type="EMBL" id="LNQE01001455">
    <property type="protein sequence ID" value="KUG17248.1"/>
    <property type="molecule type" value="Genomic_DNA"/>
</dbReference>
<reference evidence="6" key="1">
    <citation type="journal article" date="2015" name="Proc. Natl. Acad. Sci. U.S.A.">
        <title>Networks of energetic and metabolic interactions define dynamics in microbial communities.</title>
        <authorList>
            <person name="Embree M."/>
            <person name="Liu J.K."/>
            <person name="Al-Bassam M.M."/>
            <person name="Zengler K."/>
        </authorList>
    </citation>
    <scope>NUCLEOTIDE SEQUENCE</scope>
</reference>
<keyword evidence="2" id="KW-0249">Electron transport</keyword>
<evidence type="ECO:0000256" key="1">
    <source>
        <dbReference type="ARBA" id="ARBA00022448"/>
    </source>
</evidence>
<protein>
    <submittedName>
        <fullName evidence="6">Thioredoxin</fullName>
    </submittedName>
</protein>
<sequence>MDELEEIKKKKMEKMMSEINKPHEPTIEQPGKPIIITDATVDAASNQYPLLILDCWAEWCGPCRMIGPIIEELAAEMKGRVVFGKLNVDENPQTANRFRISAIPTLMIFKDGKLIDKLVGAYPKPSLVAKIQKYL</sequence>
<accession>A0A0W8F8M1</accession>
<keyword evidence="3" id="KW-1015">Disulfide bond</keyword>
<dbReference type="PRINTS" id="PR00421">
    <property type="entry name" value="THIOREDOXIN"/>
</dbReference>
<keyword evidence="4" id="KW-0676">Redox-active center</keyword>
<dbReference type="Gene3D" id="3.40.30.10">
    <property type="entry name" value="Glutaredoxin"/>
    <property type="match status" value="1"/>
</dbReference>
<dbReference type="PANTHER" id="PTHR45663">
    <property type="entry name" value="GEO12009P1"/>
    <property type="match status" value="1"/>
</dbReference>